<dbReference type="eggNOG" id="ENOG502R0NS">
    <property type="taxonomic scope" value="Eukaryota"/>
</dbReference>
<keyword evidence="3" id="KW-1185">Reference proteome</keyword>
<dbReference type="Proteomes" id="UP000007431">
    <property type="component" value="Unassembled WGS sequence"/>
</dbReference>
<dbReference type="InterPro" id="IPR032675">
    <property type="entry name" value="LRR_dom_sf"/>
</dbReference>
<feature type="non-terminal residue" evidence="2">
    <location>
        <position position="508"/>
    </location>
</feature>
<evidence type="ECO:0008006" key="4">
    <source>
        <dbReference type="Google" id="ProtNLM"/>
    </source>
</evidence>
<evidence type="ECO:0000313" key="2">
    <source>
        <dbReference type="EMBL" id="EFI92374.1"/>
    </source>
</evidence>
<dbReference type="KEGG" id="scm:SCHCO_01162092"/>
<dbReference type="OrthoDB" id="2868696at2759"/>
<dbReference type="HOGENOM" id="CLU_018544_12_2_1"/>
<dbReference type="InParanoid" id="D8QIA4"/>
<dbReference type="GeneID" id="9596670"/>
<evidence type="ECO:0000313" key="3">
    <source>
        <dbReference type="Proteomes" id="UP000007431"/>
    </source>
</evidence>
<accession>D8QIA4</accession>
<dbReference type="AlphaFoldDB" id="D8QIA4"/>
<organism evidence="3">
    <name type="scientific">Schizophyllum commune (strain H4-8 / FGSC 9210)</name>
    <name type="common">Split gill fungus</name>
    <dbReference type="NCBI Taxonomy" id="578458"/>
    <lineage>
        <taxon>Eukaryota</taxon>
        <taxon>Fungi</taxon>
        <taxon>Dikarya</taxon>
        <taxon>Basidiomycota</taxon>
        <taxon>Agaricomycotina</taxon>
        <taxon>Agaricomycetes</taxon>
        <taxon>Agaricomycetidae</taxon>
        <taxon>Agaricales</taxon>
        <taxon>Schizophyllaceae</taxon>
        <taxon>Schizophyllum</taxon>
    </lineage>
</organism>
<dbReference type="EMBL" id="GL377313">
    <property type="protein sequence ID" value="EFI92374.1"/>
    <property type="molecule type" value="Genomic_DNA"/>
</dbReference>
<keyword evidence="1" id="KW-0175">Coiled coil</keyword>
<dbReference type="VEuPathDB" id="FungiDB:SCHCODRAFT_01162092"/>
<reference evidence="2 3" key="1">
    <citation type="journal article" date="2010" name="Nat. Biotechnol.">
        <title>Genome sequence of the model mushroom Schizophyllum commune.</title>
        <authorList>
            <person name="Ohm R.A."/>
            <person name="de Jong J.F."/>
            <person name="Lugones L.G."/>
            <person name="Aerts A."/>
            <person name="Kothe E."/>
            <person name="Stajich J.E."/>
            <person name="de Vries R.P."/>
            <person name="Record E."/>
            <person name="Levasseur A."/>
            <person name="Baker S.E."/>
            <person name="Bartholomew K.A."/>
            <person name="Coutinho P.M."/>
            <person name="Erdmann S."/>
            <person name="Fowler T.J."/>
            <person name="Gathman A.C."/>
            <person name="Lombard V."/>
            <person name="Henrissat B."/>
            <person name="Knabe N."/>
            <person name="Kuees U."/>
            <person name="Lilly W.W."/>
            <person name="Lindquist E."/>
            <person name="Lucas S."/>
            <person name="Magnuson J.K."/>
            <person name="Piumi F."/>
            <person name="Raudaskoski M."/>
            <person name="Salamov A."/>
            <person name="Schmutz J."/>
            <person name="Schwarze F.W.M.R."/>
            <person name="vanKuyk P.A."/>
            <person name="Horton J.S."/>
            <person name="Grigoriev I.V."/>
            <person name="Woesten H.A.B."/>
        </authorList>
    </citation>
    <scope>NUCLEOTIDE SEQUENCE [LARGE SCALE GENOMIC DNA]</scope>
    <source>
        <strain evidence="3">H4-8 / FGSC 9210</strain>
    </source>
</reference>
<evidence type="ECO:0000256" key="1">
    <source>
        <dbReference type="SAM" id="Coils"/>
    </source>
</evidence>
<name>D8QIA4_SCHCM</name>
<sequence>MVELLHKVRIYEHRLCRHCNYTFHAPVCAPPAGADSSALRFGHELEVEDVHFITESAASTQSYLADIELEIETLQTTLRWAQKARAELKQLHELQQAYLAPVRKLPTDVLSIIFEHCCGDEIDLTSWSCPPIDLSAVCKLWRETMLSMPAIWARYSLEKVDRFTSRPGRLAARLQAFLKHSRDLPLKHWVYYDVNSMVDVQDSDEEDIAPLDLLLAHTHRWTALRVWCDSRCPPYLFSRALQGRPFTRLTSLEGSPDDLRKIDDVFMLPTLRCLWLTQGSSSSAIPAKLPFSQLTELHTHLRTGYALSILQLCSNIEVVHHAPPFGFGGEGRGHVPSAVVVLPRLRQLVLTIQEEYDLVLLNGIGAPALQNLSLRWSDPLMSRRAPACVGAFIARSACRLRELRLDSAPLAEQECISSFDDLTTLVLSTGISCPPIRPSLLEELKSQDGTGAPRMLPHLQNLRLGHFIMFTATELAEVVQARRLMGHPLRVVTFHNDQYGEADSACYE</sequence>
<protein>
    <recommendedName>
        <fullName evidence="4">F-box domain-containing protein</fullName>
    </recommendedName>
</protein>
<dbReference type="SUPFAM" id="SSF52047">
    <property type="entry name" value="RNI-like"/>
    <property type="match status" value="1"/>
</dbReference>
<dbReference type="OMA" id="RHIRWIL"/>
<dbReference type="RefSeq" id="XP_003027277.1">
    <property type="nucleotide sequence ID" value="XM_003027231.1"/>
</dbReference>
<feature type="coiled-coil region" evidence="1">
    <location>
        <begin position="64"/>
        <end position="91"/>
    </location>
</feature>
<gene>
    <name evidence="2" type="ORF">SCHCODRAFT_113631</name>
</gene>
<dbReference type="Gene3D" id="3.80.10.10">
    <property type="entry name" value="Ribonuclease Inhibitor"/>
    <property type="match status" value="1"/>
</dbReference>
<proteinExistence type="predicted"/>